<dbReference type="SUPFAM" id="SSF56176">
    <property type="entry name" value="FAD-binding/transporter-associated domain-like"/>
    <property type="match status" value="1"/>
</dbReference>
<comment type="similarity">
    <text evidence="1">Belongs to the oxygen-dependent FAD-linked oxidoreductase family.</text>
</comment>
<dbReference type="InterPro" id="IPR050416">
    <property type="entry name" value="FAD-linked_Oxidoreductase"/>
</dbReference>
<dbReference type="PANTHER" id="PTHR42973">
    <property type="entry name" value="BINDING OXIDOREDUCTASE, PUTATIVE (AFU_ORTHOLOGUE AFUA_1G17690)-RELATED"/>
    <property type="match status" value="1"/>
</dbReference>
<reference evidence="7 8" key="1">
    <citation type="submission" date="2024-07" db="EMBL/GenBank/DDBJ databases">
        <title>Section-level genome sequencing and comparative genomics of Aspergillus sections Usti and Cavernicolus.</title>
        <authorList>
            <consortium name="Lawrence Berkeley National Laboratory"/>
            <person name="Nybo J.L."/>
            <person name="Vesth T.C."/>
            <person name="Theobald S."/>
            <person name="Frisvad J.C."/>
            <person name="Larsen T.O."/>
            <person name="Kjaerboelling I."/>
            <person name="Rothschild-Mancinelli K."/>
            <person name="Lyhne E.K."/>
            <person name="Kogle M.E."/>
            <person name="Barry K."/>
            <person name="Clum A."/>
            <person name="Na H."/>
            <person name="Ledsgaard L."/>
            <person name="Lin J."/>
            <person name="Lipzen A."/>
            <person name="Kuo A."/>
            <person name="Riley R."/>
            <person name="Mondo S."/>
            <person name="Labutti K."/>
            <person name="Haridas S."/>
            <person name="Pangalinan J."/>
            <person name="Salamov A.A."/>
            <person name="Simmons B.A."/>
            <person name="Magnuson J.K."/>
            <person name="Chen J."/>
            <person name="Drula E."/>
            <person name="Henrissat B."/>
            <person name="Wiebenga A."/>
            <person name="Lubbers R.J."/>
            <person name="Gomes A.C."/>
            <person name="Makela M.R."/>
            <person name="Stajich J."/>
            <person name="Grigoriev I.V."/>
            <person name="Mortensen U.H."/>
            <person name="De Vries R.P."/>
            <person name="Baker S.E."/>
            <person name="Andersen M.R."/>
        </authorList>
    </citation>
    <scope>NUCLEOTIDE SEQUENCE [LARGE SCALE GENOMIC DNA]</scope>
    <source>
        <strain evidence="7 8">CBS 588.65</strain>
    </source>
</reference>
<feature type="domain" description="FAD-binding PCMH-type" evidence="6">
    <location>
        <begin position="65"/>
        <end position="235"/>
    </location>
</feature>
<name>A0ABR4I2I7_9EURO</name>
<keyword evidence="5" id="KW-0732">Signal</keyword>
<dbReference type="Gene3D" id="3.30.465.10">
    <property type="match status" value="1"/>
</dbReference>
<keyword evidence="3" id="KW-0274">FAD</keyword>
<evidence type="ECO:0000256" key="3">
    <source>
        <dbReference type="ARBA" id="ARBA00022827"/>
    </source>
</evidence>
<dbReference type="PROSITE" id="PS51387">
    <property type="entry name" value="FAD_PCMH"/>
    <property type="match status" value="1"/>
</dbReference>
<evidence type="ECO:0000256" key="2">
    <source>
        <dbReference type="ARBA" id="ARBA00022630"/>
    </source>
</evidence>
<protein>
    <recommendedName>
        <fullName evidence="6">FAD-binding PCMH-type domain-containing protein</fullName>
    </recommendedName>
</protein>
<dbReference type="Pfam" id="PF01565">
    <property type="entry name" value="FAD_binding_4"/>
    <property type="match status" value="1"/>
</dbReference>
<evidence type="ECO:0000313" key="7">
    <source>
        <dbReference type="EMBL" id="KAL2821202.1"/>
    </source>
</evidence>
<feature type="chain" id="PRO_5047090531" description="FAD-binding PCMH-type domain-containing protein" evidence="5">
    <location>
        <begin position="22"/>
        <end position="504"/>
    </location>
</feature>
<evidence type="ECO:0000313" key="8">
    <source>
        <dbReference type="Proteomes" id="UP001610334"/>
    </source>
</evidence>
<keyword evidence="8" id="KW-1185">Reference proteome</keyword>
<comment type="caution">
    <text evidence="7">The sequence shown here is derived from an EMBL/GenBank/DDBJ whole genome shotgun (WGS) entry which is preliminary data.</text>
</comment>
<sequence length="504" mass="54814">MRATTVSIVALTSVFAALTSGFMTARPQSGLACCRALKGILPDDTFLPNTTVYIAEHHDFWSSTEGLNPACVFLPNTTDKVARAVRLFTSLNCQWATRGGGHCPIPGAANIDGGILIGTNQLNAIDINHEEGYVRVGAGNRLGAVYTALDPHNLVPIIGRFEDIGLGLAIGAGFSFLSNSEGLTIDNTLNYEVVIANGTVVNANKYSHPDLFWALKGGNNNFGIVTHFHFQTFPYDGTVYGGNIVHPESSFDQVADLFYEYHTHQAVDDVLTHAMPSYVYVGLTDVARAESLVLYNAPVDELPPILQPWLEVPYQSDTLSRRTYGSLAHEGGNGIFYGLALRDQRLFSVYADREFLKDAWEIQLQWLRAHQDVPGLIGVQVPMPITPNQVAQGVAKGGNALGLESTNNGRSIVVILMLLNFSNLADLPRLRAEHNALMESLVDLAKERGVYHPYIMLTYSGAGQEAIASYGAENVAKLRRIAKAYDPTGVFQRLVPGGQKLPRA</sequence>
<evidence type="ECO:0000256" key="1">
    <source>
        <dbReference type="ARBA" id="ARBA00005466"/>
    </source>
</evidence>
<keyword evidence="2" id="KW-0285">Flavoprotein</keyword>
<dbReference type="InterPro" id="IPR016169">
    <property type="entry name" value="FAD-bd_PCMH_sub2"/>
</dbReference>
<proteinExistence type="inferred from homology"/>
<dbReference type="InterPro" id="IPR006094">
    <property type="entry name" value="Oxid_FAD_bind_N"/>
</dbReference>
<evidence type="ECO:0000256" key="5">
    <source>
        <dbReference type="SAM" id="SignalP"/>
    </source>
</evidence>
<keyword evidence="4" id="KW-0560">Oxidoreductase</keyword>
<dbReference type="PANTHER" id="PTHR42973:SF54">
    <property type="entry name" value="FAD-BINDING PCMH-TYPE DOMAIN-CONTAINING PROTEIN"/>
    <property type="match status" value="1"/>
</dbReference>
<evidence type="ECO:0000256" key="4">
    <source>
        <dbReference type="ARBA" id="ARBA00023002"/>
    </source>
</evidence>
<organism evidence="7 8">
    <name type="scientific">Aspergillus granulosus</name>
    <dbReference type="NCBI Taxonomy" id="176169"/>
    <lineage>
        <taxon>Eukaryota</taxon>
        <taxon>Fungi</taxon>
        <taxon>Dikarya</taxon>
        <taxon>Ascomycota</taxon>
        <taxon>Pezizomycotina</taxon>
        <taxon>Eurotiomycetes</taxon>
        <taxon>Eurotiomycetidae</taxon>
        <taxon>Eurotiales</taxon>
        <taxon>Aspergillaceae</taxon>
        <taxon>Aspergillus</taxon>
        <taxon>Aspergillus subgen. Nidulantes</taxon>
    </lineage>
</organism>
<dbReference type="Gene3D" id="3.40.462.20">
    <property type="match status" value="1"/>
</dbReference>
<dbReference type="InterPro" id="IPR036318">
    <property type="entry name" value="FAD-bd_PCMH-like_sf"/>
</dbReference>
<gene>
    <name evidence="7" type="ORF">BJX63DRAFT_427875</name>
</gene>
<evidence type="ECO:0000259" key="6">
    <source>
        <dbReference type="PROSITE" id="PS51387"/>
    </source>
</evidence>
<dbReference type="Proteomes" id="UP001610334">
    <property type="component" value="Unassembled WGS sequence"/>
</dbReference>
<feature type="signal peptide" evidence="5">
    <location>
        <begin position="1"/>
        <end position="21"/>
    </location>
</feature>
<accession>A0ABR4I2I7</accession>
<dbReference type="InterPro" id="IPR016166">
    <property type="entry name" value="FAD-bd_PCMH"/>
</dbReference>
<dbReference type="EMBL" id="JBFXLT010000005">
    <property type="protein sequence ID" value="KAL2821202.1"/>
    <property type="molecule type" value="Genomic_DNA"/>
</dbReference>